<reference evidence="2" key="2">
    <citation type="journal article" date="2022" name="Proc. Natl. Acad. Sci. U.S.A.">
        <title>Diploid-dominant life cycles characterize the early evolution of Fungi.</title>
        <authorList>
            <person name="Amses K.R."/>
            <person name="Simmons D.R."/>
            <person name="Longcore J.E."/>
            <person name="Mondo S.J."/>
            <person name="Seto K."/>
            <person name="Jeronimo G.H."/>
            <person name="Bonds A.E."/>
            <person name="Quandt C.A."/>
            <person name="Davis W.J."/>
            <person name="Chang Y."/>
            <person name="Federici B.A."/>
            <person name="Kuo A."/>
            <person name="LaButti K."/>
            <person name="Pangilinan J."/>
            <person name="Andreopoulos W."/>
            <person name="Tritt A."/>
            <person name="Riley R."/>
            <person name="Hundley H."/>
            <person name="Johnson J."/>
            <person name="Lipzen A."/>
            <person name="Barry K."/>
            <person name="Lang B.F."/>
            <person name="Cuomo C.A."/>
            <person name="Buchler N.E."/>
            <person name="Grigoriev I.V."/>
            <person name="Spatafora J.W."/>
            <person name="Stajich J.E."/>
            <person name="James T.Y."/>
        </authorList>
    </citation>
    <scope>NUCLEOTIDE SEQUENCE</scope>
    <source>
        <strain evidence="2">AG</strain>
    </source>
</reference>
<feature type="transmembrane region" description="Helical" evidence="1">
    <location>
        <begin position="168"/>
        <end position="191"/>
    </location>
</feature>
<feature type="transmembrane region" description="Helical" evidence="1">
    <location>
        <begin position="12"/>
        <end position="35"/>
    </location>
</feature>
<evidence type="ECO:0000313" key="2">
    <source>
        <dbReference type="EMBL" id="KAI8580435.1"/>
    </source>
</evidence>
<feature type="transmembrane region" description="Helical" evidence="1">
    <location>
        <begin position="132"/>
        <end position="153"/>
    </location>
</feature>
<evidence type="ECO:0000256" key="1">
    <source>
        <dbReference type="SAM" id="Phobius"/>
    </source>
</evidence>
<accession>A0AAD5EDU6</accession>
<dbReference type="AlphaFoldDB" id="A0AAD5EDU6"/>
<keyword evidence="1" id="KW-0812">Transmembrane</keyword>
<feature type="transmembrane region" description="Helical" evidence="1">
    <location>
        <begin position="88"/>
        <end position="111"/>
    </location>
</feature>
<dbReference type="EMBL" id="MU620912">
    <property type="protein sequence ID" value="KAI8580435.1"/>
    <property type="molecule type" value="Genomic_DNA"/>
</dbReference>
<dbReference type="Proteomes" id="UP001206595">
    <property type="component" value="Unassembled WGS sequence"/>
</dbReference>
<protein>
    <submittedName>
        <fullName evidence="2">Uncharacterized protein</fullName>
    </submittedName>
</protein>
<gene>
    <name evidence="2" type="ORF">K450DRAFT_237006</name>
</gene>
<comment type="caution">
    <text evidence="2">The sequence shown here is derived from an EMBL/GenBank/DDBJ whole genome shotgun (WGS) entry which is preliminary data.</text>
</comment>
<dbReference type="GeneID" id="75913697"/>
<proteinExistence type="predicted"/>
<keyword evidence="3" id="KW-1185">Reference proteome</keyword>
<keyword evidence="1" id="KW-1133">Transmembrane helix</keyword>
<sequence>MTIFLLFSDPSSTAMAVMSALTLLLTQLAGLWAMHCCSEIYLGSRDILASIPAILGTLWLIVVTVLIIVVRVVVGNNATFNALTLSRIIFWASPALSIWSVLGLIFIRVLATRGSRQHYGIIRRIMTNDWELLAFFIVLVTLYSVWMVFIGYFPFSNDVVERLAQIDLALSILLTRVSLLLFIGFYTRLSAMVPIQERMKMEEDIDELTMPMPMRNF</sequence>
<organism evidence="2 3">
    <name type="scientific">Umbelopsis ramanniana AG</name>
    <dbReference type="NCBI Taxonomy" id="1314678"/>
    <lineage>
        <taxon>Eukaryota</taxon>
        <taxon>Fungi</taxon>
        <taxon>Fungi incertae sedis</taxon>
        <taxon>Mucoromycota</taxon>
        <taxon>Mucoromycotina</taxon>
        <taxon>Umbelopsidomycetes</taxon>
        <taxon>Umbelopsidales</taxon>
        <taxon>Umbelopsidaceae</taxon>
        <taxon>Umbelopsis</taxon>
    </lineage>
</organism>
<evidence type="ECO:0000313" key="3">
    <source>
        <dbReference type="Proteomes" id="UP001206595"/>
    </source>
</evidence>
<dbReference type="RefSeq" id="XP_051445439.1">
    <property type="nucleotide sequence ID" value="XM_051588352.1"/>
</dbReference>
<feature type="transmembrane region" description="Helical" evidence="1">
    <location>
        <begin position="47"/>
        <end position="68"/>
    </location>
</feature>
<keyword evidence="1" id="KW-0472">Membrane</keyword>
<name>A0AAD5EDU6_UMBRA</name>
<reference evidence="2" key="1">
    <citation type="submission" date="2021-06" db="EMBL/GenBank/DDBJ databases">
        <authorList>
            <consortium name="DOE Joint Genome Institute"/>
            <person name="Mondo S.J."/>
            <person name="Amses K.R."/>
            <person name="Simmons D.R."/>
            <person name="Longcore J.E."/>
            <person name="Seto K."/>
            <person name="Alves G.H."/>
            <person name="Bonds A.E."/>
            <person name="Quandt C.A."/>
            <person name="Davis W.J."/>
            <person name="Chang Y."/>
            <person name="Letcher P.M."/>
            <person name="Powell M.J."/>
            <person name="Kuo A."/>
            <person name="Labutti K."/>
            <person name="Pangilinan J."/>
            <person name="Andreopoulos W."/>
            <person name="Tritt A."/>
            <person name="Riley R."/>
            <person name="Hundley H."/>
            <person name="Johnson J."/>
            <person name="Lipzen A."/>
            <person name="Barry K."/>
            <person name="Berbee M.L."/>
            <person name="Buchler N.E."/>
            <person name="Grigoriev I.V."/>
            <person name="Spatafora J.W."/>
            <person name="Stajich J.E."/>
            <person name="James T.Y."/>
        </authorList>
    </citation>
    <scope>NUCLEOTIDE SEQUENCE</scope>
    <source>
        <strain evidence="2">AG</strain>
    </source>
</reference>